<sequence>MSVSCPILVQLPLTSRSLTSLPIDAGVFDTPVLRNEVVTFGTTRQVHPNFREIFLRAIPCNMLVCLACYMAAQSKAISGKIIGVWGPIFIFAFLGFDHVVANMFNVPLAIWHHTPGLSVGLYIWKGRFVLYLFPTFVHDLSSRTGLIPATLGNLVGGAGFTGLYLWWFYIVGQPHLKIDGTGYESDQHLVHPFLGVSADGRWITRRSENRLWLPSEYRPECSAVAESIVAILSACARPGPKYQAKQTNKQGSYWRDVPVCPPIRDGRRFIRYHKWAIENSPLQVDASALVFSPNRSIIRNQFREEEPGWIVTKPLVGDNWSTCLQTLEGHTDSTNSVAWSHSAARLASASDDATVKVWDAETGRLIIGPTHHGNLPQWEERDPIHKKTHLLQPSVHVFYFVEPEVACPNCLDVAQSIRLRQAVKQRIQSRPYAEVGWPVDLIDVDVPQLGSLQTATEGVENNVRVLPRMSPWGGQVFCRVDDLASVRFPLLGVQGPVASDALLRVAVGVSVVLRRVEHGDRGMLEDGAPRVSHTVIVQILVVSATGPPAVVLEKRLFFRADGDQGLSGRDDIRREREPVFTARAIFAMDTGDAQVVVSRH</sequence>
<dbReference type="EMBL" id="JAMKPW020000011">
    <property type="protein sequence ID" value="KAK8213562.1"/>
    <property type="molecule type" value="Genomic_DNA"/>
</dbReference>
<keyword evidence="2" id="KW-1185">Reference proteome</keyword>
<evidence type="ECO:0000313" key="2">
    <source>
        <dbReference type="Proteomes" id="UP001320706"/>
    </source>
</evidence>
<organism evidence="1 2">
    <name type="scientific">Zalaria obscura</name>
    <dbReference type="NCBI Taxonomy" id="2024903"/>
    <lineage>
        <taxon>Eukaryota</taxon>
        <taxon>Fungi</taxon>
        <taxon>Dikarya</taxon>
        <taxon>Ascomycota</taxon>
        <taxon>Pezizomycotina</taxon>
        <taxon>Dothideomycetes</taxon>
        <taxon>Dothideomycetidae</taxon>
        <taxon>Dothideales</taxon>
        <taxon>Zalariaceae</taxon>
        <taxon>Zalaria</taxon>
    </lineage>
</organism>
<proteinExistence type="predicted"/>
<name>A0ACC3SI02_9PEZI</name>
<dbReference type="Proteomes" id="UP001320706">
    <property type="component" value="Unassembled WGS sequence"/>
</dbReference>
<reference evidence="1" key="1">
    <citation type="submission" date="2024-02" db="EMBL/GenBank/DDBJ databases">
        <title>Metagenome Assembled Genome of Zalaria obscura JY119.</title>
        <authorList>
            <person name="Vighnesh L."/>
            <person name="Jagadeeshwari U."/>
            <person name="Venkata Ramana C."/>
            <person name="Sasikala C."/>
        </authorList>
    </citation>
    <scope>NUCLEOTIDE SEQUENCE</scope>
    <source>
        <strain evidence="1">JY119</strain>
    </source>
</reference>
<comment type="caution">
    <text evidence="1">The sequence shown here is derived from an EMBL/GenBank/DDBJ whole genome shotgun (WGS) entry which is preliminary data.</text>
</comment>
<protein>
    <submittedName>
        <fullName evidence="1">Uncharacterized protein</fullName>
    </submittedName>
</protein>
<accession>A0ACC3SI02</accession>
<gene>
    <name evidence="1" type="ORF">M8818_002864</name>
</gene>
<evidence type="ECO:0000313" key="1">
    <source>
        <dbReference type="EMBL" id="KAK8213562.1"/>
    </source>
</evidence>